<protein>
    <submittedName>
        <fullName evidence="7">All-trans-retinol 13,14-reductase</fullName>
    </submittedName>
</protein>
<feature type="domain" description="Amine oxidase" evidence="6">
    <location>
        <begin position="94"/>
        <end position="566"/>
    </location>
</feature>
<dbReference type="GO" id="GO:0016491">
    <property type="term" value="F:oxidoreductase activity"/>
    <property type="evidence" value="ECO:0007669"/>
    <property type="project" value="InterPro"/>
</dbReference>
<keyword evidence="4" id="KW-0521">NADP</keyword>
<keyword evidence="5" id="KW-0520">NAD</keyword>
<evidence type="ECO:0000256" key="3">
    <source>
        <dbReference type="ARBA" id="ARBA00022827"/>
    </source>
</evidence>
<evidence type="ECO:0000256" key="4">
    <source>
        <dbReference type="ARBA" id="ARBA00022857"/>
    </source>
</evidence>
<accession>A0A316DE98</accession>
<keyword evidence="2" id="KW-0732">Signal</keyword>
<dbReference type="AlphaFoldDB" id="A0A316DE98"/>
<dbReference type="SUPFAM" id="SSF51905">
    <property type="entry name" value="FAD/NAD(P)-binding domain"/>
    <property type="match status" value="1"/>
</dbReference>
<evidence type="ECO:0000259" key="6">
    <source>
        <dbReference type="Pfam" id="PF01593"/>
    </source>
</evidence>
<dbReference type="PRINTS" id="PR00411">
    <property type="entry name" value="PNDRDTASEI"/>
</dbReference>
<evidence type="ECO:0000256" key="2">
    <source>
        <dbReference type="ARBA" id="ARBA00022729"/>
    </source>
</evidence>
<dbReference type="EMBL" id="QGGL01000002">
    <property type="protein sequence ID" value="PWK15862.1"/>
    <property type="molecule type" value="Genomic_DNA"/>
</dbReference>
<keyword evidence="8" id="KW-1185">Reference proteome</keyword>
<dbReference type="PANTHER" id="PTHR46091">
    <property type="entry name" value="BLR7054 PROTEIN"/>
    <property type="match status" value="1"/>
</dbReference>
<sequence>MSMDQLQEQIEFLTQVAQFTNDARLKGALEMAQALPAGSPQQIGMVAEIYKQVQEAMKGYTVASSPELEWEPTVLPEVPQADDQYDVIIIGSGIGGLTAGIEIAQSGAKVLLLEQHYVFGGATHNYVRKGKYHFDAGVETISGLGHLGAPNHFLTRHDMWKEVEFLKTSFHFRFGEHYITLPNELGPWVEDLCTRYPHEEAGIREFFTFTKAAYEEKYSFFEPDRITPRPVTDEEKMSYPELHPHNYRLMTTTWGEFMGEHFKDPMLHREVSLLSHFIGDLNEDTPTSDMLPLLGYFIVGGYRVKGGSQRLADAFVRKFREYGGVAKSSVTVDKILVEDGEVKGVETKKGTYYAPIVISNIDPRMMYENLLGVEHLTEEYQEKIKTLIPSASAFIFQAILKKPFPHDAIVTYYFKEPIEAPEIGATFPRCSYVSAATHDPSLVAEGEGQITINLNAPADLERFTSMSKEEYADFKEKALAVGMRILKEIDEEAHDNVLWAEISTPKTAFNYMRTYGGSIYNIRPSKARKFPNTNAPVKGLYLCGAGVHGPGVEAVVISGGFAAEKIKPYFEARKAALSSN</sequence>
<comment type="caution">
    <text evidence="7">The sequence shown here is derived from an EMBL/GenBank/DDBJ whole genome shotgun (WGS) entry which is preliminary data.</text>
</comment>
<organism evidence="7 8">
    <name type="scientific">Tumebacillus permanentifrigoris</name>
    <dbReference type="NCBI Taxonomy" id="378543"/>
    <lineage>
        <taxon>Bacteria</taxon>
        <taxon>Bacillati</taxon>
        <taxon>Bacillota</taxon>
        <taxon>Bacilli</taxon>
        <taxon>Bacillales</taxon>
        <taxon>Alicyclobacillaceae</taxon>
        <taxon>Tumebacillus</taxon>
    </lineage>
</organism>
<dbReference type="RefSeq" id="WP_170119225.1">
    <property type="nucleotide sequence ID" value="NZ_QGGL01000002.1"/>
</dbReference>
<dbReference type="Proteomes" id="UP000245634">
    <property type="component" value="Unassembled WGS sequence"/>
</dbReference>
<evidence type="ECO:0000313" key="8">
    <source>
        <dbReference type="Proteomes" id="UP000245634"/>
    </source>
</evidence>
<dbReference type="Pfam" id="PF01593">
    <property type="entry name" value="Amino_oxidase"/>
    <property type="match status" value="1"/>
</dbReference>
<evidence type="ECO:0000256" key="5">
    <source>
        <dbReference type="ARBA" id="ARBA00023027"/>
    </source>
</evidence>
<keyword evidence="1" id="KW-0285">Flavoprotein</keyword>
<gene>
    <name evidence="7" type="ORF">C7459_102106</name>
</gene>
<evidence type="ECO:0000313" key="7">
    <source>
        <dbReference type="EMBL" id="PWK15862.1"/>
    </source>
</evidence>
<keyword evidence="3" id="KW-0274">FAD</keyword>
<evidence type="ECO:0000256" key="1">
    <source>
        <dbReference type="ARBA" id="ARBA00022630"/>
    </source>
</evidence>
<reference evidence="7 8" key="1">
    <citation type="submission" date="2018-05" db="EMBL/GenBank/DDBJ databases">
        <title>Genomic Encyclopedia of Type Strains, Phase IV (KMG-IV): sequencing the most valuable type-strain genomes for metagenomic binning, comparative biology and taxonomic classification.</title>
        <authorList>
            <person name="Goeker M."/>
        </authorList>
    </citation>
    <scope>NUCLEOTIDE SEQUENCE [LARGE SCALE GENOMIC DNA]</scope>
    <source>
        <strain evidence="7 8">DSM 18773</strain>
    </source>
</reference>
<name>A0A316DE98_9BACL</name>
<dbReference type="InterPro" id="IPR002937">
    <property type="entry name" value="Amino_oxidase"/>
</dbReference>
<dbReference type="InterPro" id="IPR052206">
    <property type="entry name" value="Retinol_saturase"/>
</dbReference>
<dbReference type="Gene3D" id="3.50.50.60">
    <property type="entry name" value="FAD/NAD(P)-binding domain"/>
    <property type="match status" value="2"/>
</dbReference>
<dbReference type="PANTHER" id="PTHR46091:SF3">
    <property type="entry name" value="AMINE OXIDASE DOMAIN-CONTAINING PROTEIN"/>
    <property type="match status" value="1"/>
</dbReference>
<dbReference type="InterPro" id="IPR036188">
    <property type="entry name" value="FAD/NAD-bd_sf"/>
</dbReference>
<proteinExistence type="predicted"/>